<dbReference type="AlphaFoldDB" id="A0A6J6NR37"/>
<evidence type="ECO:0000256" key="4">
    <source>
        <dbReference type="ARBA" id="ARBA00023027"/>
    </source>
</evidence>
<evidence type="ECO:0000256" key="3">
    <source>
        <dbReference type="ARBA" id="ARBA00022857"/>
    </source>
</evidence>
<keyword evidence="1" id="KW-0808">Transferase</keyword>
<evidence type="ECO:0000256" key="1">
    <source>
        <dbReference type="ARBA" id="ARBA00022679"/>
    </source>
</evidence>
<accession>A0A6J6NR37</accession>
<proteinExistence type="inferred from homology"/>
<dbReference type="Gene3D" id="3.40.50.10330">
    <property type="entry name" value="Probable inorganic polyphosphate/atp-NAD kinase, domain 1"/>
    <property type="match status" value="1"/>
</dbReference>
<organism evidence="5">
    <name type="scientific">freshwater metagenome</name>
    <dbReference type="NCBI Taxonomy" id="449393"/>
    <lineage>
        <taxon>unclassified sequences</taxon>
        <taxon>metagenomes</taxon>
        <taxon>ecological metagenomes</taxon>
    </lineage>
</organism>
<dbReference type="InterPro" id="IPR017437">
    <property type="entry name" value="ATP-NAD_kinase_PpnK-typ_C"/>
</dbReference>
<protein>
    <submittedName>
        <fullName evidence="5">Unannotated protein</fullName>
    </submittedName>
</protein>
<dbReference type="Pfam" id="PF20143">
    <property type="entry name" value="NAD_kinase_C"/>
    <property type="match status" value="1"/>
</dbReference>
<keyword evidence="2" id="KW-0418">Kinase</keyword>
<reference evidence="5" key="1">
    <citation type="submission" date="2020-05" db="EMBL/GenBank/DDBJ databases">
        <authorList>
            <person name="Chiriac C."/>
            <person name="Salcher M."/>
            <person name="Ghai R."/>
            <person name="Kavagutti S V."/>
        </authorList>
    </citation>
    <scope>NUCLEOTIDE SEQUENCE</scope>
</reference>
<sequence>MTSVFVVAHHQRDEAAGLAIVAAEWLRARGHAVWMPPDDANALGLAGLGSDREPSTAGLALSLGGDGTMLRTVKLLDGAPVPIIGVNAGLLGYLAEVEPPGLLSALERWFTGSEAAGDFRIEQRMMLQVDVERVGMTSKREQWRALNEVVLEKGESGHTVRLDVTIDGTPFTSYAADGLIVATPTGSTAYSLSARGPVVSPQHRAILLTPVSPHMLFDRSLVLDPNEPVGIKVSGYRPVEVSIDGQRVATLAEGDTVRCSPAAQTARFVRFGPHRFHQILKAKFGLSDR</sequence>
<dbReference type="PANTHER" id="PTHR20275">
    <property type="entry name" value="NAD KINASE"/>
    <property type="match status" value="1"/>
</dbReference>
<dbReference type="GO" id="GO:0019674">
    <property type="term" value="P:NAD+ metabolic process"/>
    <property type="evidence" value="ECO:0007669"/>
    <property type="project" value="InterPro"/>
</dbReference>
<dbReference type="Pfam" id="PF01513">
    <property type="entry name" value="NAD_kinase"/>
    <property type="match status" value="1"/>
</dbReference>
<dbReference type="InterPro" id="IPR016064">
    <property type="entry name" value="NAD/diacylglycerol_kinase_sf"/>
</dbReference>
<dbReference type="Gene3D" id="2.60.200.30">
    <property type="entry name" value="Probable inorganic polyphosphate/atp-NAD kinase, domain 2"/>
    <property type="match status" value="1"/>
</dbReference>
<dbReference type="InterPro" id="IPR017438">
    <property type="entry name" value="ATP-NAD_kinase_N"/>
</dbReference>
<dbReference type="PANTHER" id="PTHR20275:SF0">
    <property type="entry name" value="NAD KINASE"/>
    <property type="match status" value="1"/>
</dbReference>
<dbReference type="InterPro" id="IPR002504">
    <property type="entry name" value="NADK"/>
</dbReference>
<gene>
    <name evidence="5" type="ORF">UFOPK2366_00548</name>
</gene>
<keyword evidence="4" id="KW-0520">NAD</keyword>
<name>A0A6J6NR37_9ZZZZ</name>
<dbReference type="GO" id="GO:0006741">
    <property type="term" value="P:NADP+ biosynthetic process"/>
    <property type="evidence" value="ECO:0007669"/>
    <property type="project" value="InterPro"/>
</dbReference>
<dbReference type="HAMAP" id="MF_00361">
    <property type="entry name" value="NAD_kinase"/>
    <property type="match status" value="1"/>
</dbReference>
<keyword evidence="3" id="KW-0521">NADP</keyword>
<dbReference type="GO" id="GO:0003951">
    <property type="term" value="F:NAD+ kinase activity"/>
    <property type="evidence" value="ECO:0007669"/>
    <property type="project" value="InterPro"/>
</dbReference>
<dbReference type="EMBL" id="CAEZXM010000078">
    <property type="protein sequence ID" value="CAB4687225.1"/>
    <property type="molecule type" value="Genomic_DNA"/>
</dbReference>
<evidence type="ECO:0000313" key="5">
    <source>
        <dbReference type="EMBL" id="CAB4687225.1"/>
    </source>
</evidence>
<evidence type="ECO:0000256" key="2">
    <source>
        <dbReference type="ARBA" id="ARBA00022777"/>
    </source>
</evidence>
<dbReference type="SUPFAM" id="SSF111331">
    <property type="entry name" value="NAD kinase/diacylglycerol kinase-like"/>
    <property type="match status" value="1"/>
</dbReference>